<keyword evidence="7" id="KW-1185">Reference proteome</keyword>
<feature type="transmembrane region" description="Helical" evidence="5">
    <location>
        <begin position="168"/>
        <end position="190"/>
    </location>
</feature>
<gene>
    <name evidence="6" type="ORF">TCAL_04752</name>
</gene>
<evidence type="ECO:0000256" key="4">
    <source>
        <dbReference type="ARBA" id="ARBA00023136"/>
    </source>
</evidence>
<keyword evidence="4 5" id="KW-0472">Membrane</keyword>
<protein>
    <recommendedName>
        <fullName evidence="8">Tetraspanin</fullName>
    </recommendedName>
</protein>
<feature type="transmembrane region" description="Helical" evidence="5">
    <location>
        <begin position="326"/>
        <end position="351"/>
    </location>
</feature>
<sequence length="395" mass="43627">MASLFSAKERYLFNSNQTSSDQSWKTSPKPVIQGFNNVPGYRNGNSFGQDLNLDYPNGVVTSTLAYSEPQNHLSYGEALRSASPVPISKSGRSSKISVLSDLNPPLRRAQSHPRMGVSNNNSMNMNGEGHHSLGRAYPTGSYSHHSLARTEQSVGLGDKTWKGTSSCIAFLLLTSSLFLIGTGSGLMGFYRIHYLDMVAVEFLLVPLLMVIGGLITMLNAIFGFYINVKETSCLMITYAVILIIHLFPGEYTCCGAYNFNQGYLAWKQTVLGADRNSVPDSCCLHESAHCGQGIFDLTDQRLVMQTIHVHGCLTIMQVRLKAHVIVIMYVFAVIGSLIAIVELLAVVLAFCMATQYSRREQDDNNWDYDYNPNVGRRTPNTLVPGDYSSQHETSF</sequence>
<feature type="transmembrane region" description="Helical" evidence="5">
    <location>
        <begin position="238"/>
        <end position="259"/>
    </location>
</feature>
<organism evidence="6 7">
    <name type="scientific">Tigriopus californicus</name>
    <name type="common">Marine copepod</name>
    <dbReference type="NCBI Taxonomy" id="6832"/>
    <lineage>
        <taxon>Eukaryota</taxon>
        <taxon>Metazoa</taxon>
        <taxon>Ecdysozoa</taxon>
        <taxon>Arthropoda</taxon>
        <taxon>Crustacea</taxon>
        <taxon>Multicrustacea</taxon>
        <taxon>Hexanauplia</taxon>
        <taxon>Copepoda</taxon>
        <taxon>Harpacticoida</taxon>
        <taxon>Harpacticidae</taxon>
        <taxon>Tigriopus</taxon>
    </lineage>
</organism>
<comment type="caution">
    <text evidence="6">The sequence shown here is derived from an EMBL/GenBank/DDBJ whole genome shotgun (WGS) entry which is preliminary data.</text>
</comment>
<name>A0A553P263_TIGCA</name>
<comment type="subcellular location">
    <subcellularLocation>
        <location evidence="1">Membrane</location>
        <topology evidence="1">Multi-pass membrane protein</topology>
    </subcellularLocation>
</comment>
<dbReference type="Pfam" id="PF00335">
    <property type="entry name" value="Tetraspanin"/>
    <property type="match status" value="1"/>
</dbReference>
<evidence type="ECO:0000256" key="1">
    <source>
        <dbReference type="ARBA" id="ARBA00004141"/>
    </source>
</evidence>
<evidence type="ECO:0000256" key="2">
    <source>
        <dbReference type="ARBA" id="ARBA00022692"/>
    </source>
</evidence>
<dbReference type="GO" id="GO:0016020">
    <property type="term" value="C:membrane"/>
    <property type="evidence" value="ECO:0007669"/>
    <property type="project" value="UniProtKB-SubCell"/>
</dbReference>
<reference evidence="6 7" key="1">
    <citation type="journal article" date="2018" name="Nat. Ecol. Evol.">
        <title>Genomic signatures of mitonuclear coevolution across populations of Tigriopus californicus.</title>
        <authorList>
            <person name="Barreto F.S."/>
            <person name="Watson E.T."/>
            <person name="Lima T.G."/>
            <person name="Willett C.S."/>
            <person name="Edmands S."/>
            <person name="Li W."/>
            <person name="Burton R.S."/>
        </authorList>
    </citation>
    <scope>NUCLEOTIDE SEQUENCE [LARGE SCALE GENOMIC DNA]</scope>
    <source>
        <strain evidence="6 7">San Diego</strain>
    </source>
</reference>
<accession>A0A553P263</accession>
<evidence type="ECO:0000313" key="7">
    <source>
        <dbReference type="Proteomes" id="UP000318571"/>
    </source>
</evidence>
<dbReference type="InterPro" id="IPR018499">
    <property type="entry name" value="Tetraspanin/Peripherin"/>
</dbReference>
<dbReference type="EMBL" id="VCGU01000008">
    <property type="protein sequence ID" value="TRY71702.1"/>
    <property type="molecule type" value="Genomic_DNA"/>
</dbReference>
<proteinExistence type="predicted"/>
<dbReference type="STRING" id="6832.A0A553P263"/>
<evidence type="ECO:0000313" key="6">
    <source>
        <dbReference type="EMBL" id="TRY71702.1"/>
    </source>
</evidence>
<dbReference type="Proteomes" id="UP000318571">
    <property type="component" value="Chromosome 7"/>
</dbReference>
<dbReference type="PRINTS" id="PR00259">
    <property type="entry name" value="TMFOUR"/>
</dbReference>
<evidence type="ECO:0000256" key="3">
    <source>
        <dbReference type="ARBA" id="ARBA00022989"/>
    </source>
</evidence>
<dbReference type="AlphaFoldDB" id="A0A553P263"/>
<evidence type="ECO:0008006" key="8">
    <source>
        <dbReference type="Google" id="ProtNLM"/>
    </source>
</evidence>
<keyword evidence="2 5" id="KW-0812">Transmembrane</keyword>
<feature type="transmembrane region" description="Helical" evidence="5">
    <location>
        <begin position="202"/>
        <end position="226"/>
    </location>
</feature>
<keyword evidence="3 5" id="KW-1133">Transmembrane helix</keyword>
<evidence type="ECO:0000256" key="5">
    <source>
        <dbReference type="SAM" id="Phobius"/>
    </source>
</evidence>